<sequence>MSSRVSHNDHFLQSWVGSGQRAERPGRLTLISPGLNLNLTSQSSTLAERVMHKLVNSGKLSTLFECEDILKDFLPLSTSQRGGDGTKSACGGQSIKRFSFYPADSPRLVAAVSGLCGAPLLLPMVTTEVSSRARLTASTADRLPRPVANVQRPTRGTRRYDAGSSPLGCRANTADRLLGSQSYT</sequence>
<evidence type="ECO:0000313" key="2">
    <source>
        <dbReference type="EMBL" id="KAK3772168.1"/>
    </source>
</evidence>
<organism evidence="2 3">
    <name type="scientific">Elysia crispata</name>
    <name type="common">lettuce slug</name>
    <dbReference type="NCBI Taxonomy" id="231223"/>
    <lineage>
        <taxon>Eukaryota</taxon>
        <taxon>Metazoa</taxon>
        <taxon>Spiralia</taxon>
        <taxon>Lophotrochozoa</taxon>
        <taxon>Mollusca</taxon>
        <taxon>Gastropoda</taxon>
        <taxon>Heterobranchia</taxon>
        <taxon>Euthyneura</taxon>
        <taxon>Panpulmonata</taxon>
        <taxon>Sacoglossa</taxon>
        <taxon>Placobranchoidea</taxon>
        <taxon>Plakobranchidae</taxon>
        <taxon>Elysia</taxon>
    </lineage>
</organism>
<evidence type="ECO:0000313" key="3">
    <source>
        <dbReference type="Proteomes" id="UP001283361"/>
    </source>
</evidence>
<keyword evidence="3" id="KW-1185">Reference proteome</keyword>
<dbReference type="EMBL" id="JAWDGP010003655">
    <property type="protein sequence ID" value="KAK3772168.1"/>
    <property type="molecule type" value="Genomic_DNA"/>
</dbReference>
<feature type="region of interest" description="Disordered" evidence="1">
    <location>
        <begin position="140"/>
        <end position="168"/>
    </location>
</feature>
<protein>
    <submittedName>
        <fullName evidence="2">Uncharacterized protein</fullName>
    </submittedName>
</protein>
<evidence type="ECO:0000256" key="1">
    <source>
        <dbReference type="SAM" id="MobiDB-lite"/>
    </source>
</evidence>
<reference evidence="2" key="1">
    <citation type="journal article" date="2023" name="G3 (Bethesda)">
        <title>A reference genome for the long-term kleptoplast-retaining sea slug Elysia crispata morphotype clarki.</title>
        <authorList>
            <person name="Eastman K.E."/>
            <person name="Pendleton A.L."/>
            <person name="Shaikh M.A."/>
            <person name="Suttiyut T."/>
            <person name="Ogas R."/>
            <person name="Tomko P."/>
            <person name="Gavelis G."/>
            <person name="Widhalm J.R."/>
            <person name="Wisecaver J.H."/>
        </authorList>
    </citation>
    <scope>NUCLEOTIDE SEQUENCE</scope>
    <source>
        <strain evidence="2">ECLA1</strain>
    </source>
</reference>
<dbReference type="AlphaFoldDB" id="A0AAE1DJZ1"/>
<dbReference type="Proteomes" id="UP001283361">
    <property type="component" value="Unassembled WGS sequence"/>
</dbReference>
<accession>A0AAE1DJZ1</accession>
<gene>
    <name evidence="2" type="ORF">RRG08_035209</name>
</gene>
<comment type="caution">
    <text evidence="2">The sequence shown here is derived from an EMBL/GenBank/DDBJ whole genome shotgun (WGS) entry which is preliminary data.</text>
</comment>
<proteinExistence type="predicted"/>
<name>A0AAE1DJZ1_9GAST</name>